<proteinExistence type="predicted"/>
<gene>
    <name evidence="1" type="ORF">B0T21DRAFT_411820</name>
</gene>
<dbReference type="Gene3D" id="3.80.10.10">
    <property type="entry name" value="Ribonuclease Inhibitor"/>
    <property type="match status" value="1"/>
</dbReference>
<sequence>MARFQDMPLELVTMIVEQLCYHGEPSHEHQCHCRSIPCNCDPHESSIGSDNATLASLCLTSKLLNDIATKHLYHNPDCETRWPLLARTLIARQDLAQQVQQFETFQADDCREDENGSPVSLMMALCPNLVGIRADINLGDDFVFSHPRTRPNLKKVELVWWDTHSGISFHDLDRLFCAAPNIQAMTMWTVNDEQGGFCEGVTLEKLTHLELKNAMISHDALVALYIMAPNLQTLKYEIGIFVGDEQFGPQELLDATLSHARNLKRLVFKQYHWAKNALIQDDIEFKSQLDSLKTGMKNRGIEFTLNE</sequence>
<evidence type="ECO:0000313" key="2">
    <source>
        <dbReference type="Proteomes" id="UP001172159"/>
    </source>
</evidence>
<dbReference type="InterPro" id="IPR032675">
    <property type="entry name" value="LRR_dom_sf"/>
</dbReference>
<comment type="caution">
    <text evidence="1">The sequence shown here is derived from an EMBL/GenBank/DDBJ whole genome shotgun (WGS) entry which is preliminary data.</text>
</comment>
<keyword evidence="2" id="KW-1185">Reference proteome</keyword>
<dbReference type="SUPFAM" id="SSF52047">
    <property type="entry name" value="RNI-like"/>
    <property type="match status" value="1"/>
</dbReference>
<name>A0AA40EHX4_9PEZI</name>
<evidence type="ECO:0000313" key="1">
    <source>
        <dbReference type="EMBL" id="KAK0736668.1"/>
    </source>
</evidence>
<reference evidence="1" key="1">
    <citation type="submission" date="2023-06" db="EMBL/GenBank/DDBJ databases">
        <title>Genome-scale phylogeny and comparative genomics of the fungal order Sordariales.</title>
        <authorList>
            <consortium name="Lawrence Berkeley National Laboratory"/>
            <person name="Hensen N."/>
            <person name="Bonometti L."/>
            <person name="Westerberg I."/>
            <person name="Brannstrom I.O."/>
            <person name="Guillou S."/>
            <person name="Cros-Aarteil S."/>
            <person name="Calhoun S."/>
            <person name="Haridas S."/>
            <person name="Kuo A."/>
            <person name="Mondo S."/>
            <person name="Pangilinan J."/>
            <person name="Riley R."/>
            <person name="Labutti K."/>
            <person name="Andreopoulos B."/>
            <person name="Lipzen A."/>
            <person name="Chen C."/>
            <person name="Yanf M."/>
            <person name="Daum C."/>
            <person name="Ng V."/>
            <person name="Clum A."/>
            <person name="Steindorff A."/>
            <person name="Ohm R."/>
            <person name="Martin F."/>
            <person name="Silar P."/>
            <person name="Natvig D."/>
            <person name="Lalanne C."/>
            <person name="Gautier V."/>
            <person name="Ament-Velasquez S.L."/>
            <person name="Kruys A."/>
            <person name="Hutchinson M.I."/>
            <person name="Powell A.J."/>
            <person name="Barry K."/>
            <person name="Miller A.N."/>
            <person name="Grigoriev I.V."/>
            <person name="Debuchy R."/>
            <person name="Gladieux P."/>
            <person name="Thoren M.H."/>
            <person name="Johannesson H."/>
        </authorList>
    </citation>
    <scope>NUCLEOTIDE SEQUENCE</scope>
    <source>
        <strain evidence="1">CBS 540.89</strain>
    </source>
</reference>
<protein>
    <submittedName>
        <fullName evidence="1">Uncharacterized protein</fullName>
    </submittedName>
</protein>
<dbReference type="Proteomes" id="UP001172159">
    <property type="component" value="Unassembled WGS sequence"/>
</dbReference>
<dbReference type="AlphaFoldDB" id="A0AA40EHX4"/>
<accession>A0AA40EHX4</accession>
<organism evidence="1 2">
    <name type="scientific">Apiosordaria backusii</name>
    <dbReference type="NCBI Taxonomy" id="314023"/>
    <lineage>
        <taxon>Eukaryota</taxon>
        <taxon>Fungi</taxon>
        <taxon>Dikarya</taxon>
        <taxon>Ascomycota</taxon>
        <taxon>Pezizomycotina</taxon>
        <taxon>Sordariomycetes</taxon>
        <taxon>Sordariomycetidae</taxon>
        <taxon>Sordariales</taxon>
        <taxon>Lasiosphaeriaceae</taxon>
        <taxon>Apiosordaria</taxon>
    </lineage>
</organism>
<dbReference type="EMBL" id="JAUKTV010000006">
    <property type="protein sequence ID" value="KAK0736668.1"/>
    <property type="molecule type" value="Genomic_DNA"/>
</dbReference>